<dbReference type="PANTHER" id="PTHR48090">
    <property type="entry name" value="UNDECAPRENYL-PHOSPHATE 4-DEOXY-4-FORMAMIDO-L-ARABINOSE TRANSFERASE-RELATED"/>
    <property type="match status" value="1"/>
</dbReference>
<dbReference type="EMBL" id="JBIMSO010000001">
    <property type="protein sequence ID" value="MFH5206641.1"/>
    <property type="molecule type" value="Genomic_DNA"/>
</dbReference>
<dbReference type="Gene3D" id="3.90.550.10">
    <property type="entry name" value="Spore Coat Polysaccharide Biosynthesis Protein SpsA, Chain A"/>
    <property type="match status" value="1"/>
</dbReference>
<dbReference type="Proteomes" id="UP001609175">
    <property type="component" value="Unassembled WGS sequence"/>
</dbReference>
<evidence type="ECO:0000259" key="2">
    <source>
        <dbReference type="Pfam" id="PF00535"/>
    </source>
</evidence>
<dbReference type="EMBL" id="JBIMSP010000010">
    <property type="protein sequence ID" value="MFH5242042.1"/>
    <property type="molecule type" value="Genomic_DNA"/>
</dbReference>
<comment type="similarity">
    <text evidence="1">Belongs to the glycosyltransferase 2 family.</text>
</comment>
<gene>
    <name evidence="5" type="ORF">ACHIPV_09095</name>
    <name evidence="3" type="ORF">ACHIPZ_00105</name>
    <name evidence="4" type="ORF">ACHIRB_16035</name>
</gene>
<protein>
    <submittedName>
        <fullName evidence="4">Glycosyltransferase family 2 protein</fullName>
    </submittedName>
</protein>
<dbReference type="InterPro" id="IPR050256">
    <property type="entry name" value="Glycosyltransferase_2"/>
</dbReference>
<dbReference type="CDD" id="cd04179">
    <property type="entry name" value="DPM_DPG-synthase_like"/>
    <property type="match status" value="1"/>
</dbReference>
<accession>A0ABW7K5P2</accession>
<sequence length="219" mass="23353">MNRSAPLDVTVVIPCLNEAGALPAVLAALPEGFHALVVDNGSEDDTAQVAGAHGARVLSQPERGYGAAVQAGIHAATTEVIAVLDGDGSMDPADLPRLAALLNSGVDLVVGRRRGGRGWPLHARIGNGIIAFRLRQRYGLPLHDIGPMRIARRASYLSLGPLHQRFGYPLELLIAAARHDWTVVERDITYRPRSHGKSKVSGSVLGTVRVVADFWAVSR</sequence>
<dbReference type="InterPro" id="IPR029044">
    <property type="entry name" value="Nucleotide-diphossugar_trans"/>
</dbReference>
<evidence type="ECO:0000313" key="5">
    <source>
        <dbReference type="EMBL" id="MFH5242042.1"/>
    </source>
</evidence>
<dbReference type="Pfam" id="PF00535">
    <property type="entry name" value="Glycos_transf_2"/>
    <property type="match status" value="1"/>
</dbReference>
<dbReference type="Proteomes" id="UP001609219">
    <property type="component" value="Unassembled WGS sequence"/>
</dbReference>
<comment type="caution">
    <text evidence="4">The sequence shown here is derived from an EMBL/GenBank/DDBJ whole genome shotgun (WGS) entry which is preliminary data.</text>
</comment>
<dbReference type="EMBL" id="JBIMSN010000062">
    <property type="protein sequence ID" value="MFH5230074.1"/>
    <property type="molecule type" value="Genomic_DNA"/>
</dbReference>
<proteinExistence type="inferred from homology"/>
<evidence type="ECO:0000313" key="4">
    <source>
        <dbReference type="EMBL" id="MFH5230074.1"/>
    </source>
</evidence>
<evidence type="ECO:0000313" key="3">
    <source>
        <dbReference type="EMBL" id="MFH5206641.1"/>
    </source>
</evidence>
<evidence type="ECO:0000313" key="7">
    <source>
        <dbReference type="Proteomes" id="UP001609176"/>
    </source>
</evidence>
<dbReference type="RefSeq" id="WP_395112032.1">
    <property type="nucleotide sequence ID" value="NZ_JBIMSN010000062.1"/>
</dbReference>
<evidence type="ECO:0000256" key="1">
    <source>
        <dbReference type="ARBA" id="ARBA00006739"/>
    </source>
</evidence>
<evidence type="ECO:0000313" key="6">
    <source>
        <dbReference type="Proteomes" id="UP001609175"/>
    </source>
</evidence>
<organism evidence="4 8">
    <name type="scientific">Antrihabitans spumae</name>
    <dbReference type="NCBI Taxonomy" id="3373370"/>
    <lineage>
        <taxon>Bacteria</taxon>
        <taxon>Bacillati</taxon>
        <taxon>Actinomycetota</taxon>
        <taxon>Actinomycetes</taxon>
        <taxon>Mycobacteriales</taxon>
        <taxon>Nocardiaceae</taxon>
        <taxon>Antrihabitans</taxon>
    </lineage>
</organism>
<dbReference type="InterPro" id="IPR001173">
    <property type="entry name" value="Glyco_trans_2-like"/>
</dbReference>
<keyword evidence="8" id="KW-1185">Reference proteome</keyword>
<feature type="domain" description="Glycosyltransferase 2-like" evidence="2">
    <location>
        <begin position="10"/>
        <end position="156"/>
    </location>
</feature>
<dbReference type="PANTHER" id="PTHR48090:SF7">
    <property type="entry name" value="RFBJ PROTEIN"/>
    <property type="match status" value="1"/>
</dbReference>
<evidence type="ECO:0000313" key="8">
    <source>
        <dbReference type="Proteomes" id="UP001609219"/>
    </source>
</evidence>
<name>A0ABW7K5P2_9NOCA</name>
<dbReference type="SUPFAM" id="SSF53448">
    <property type="entry name" value="Nucleotide-diphospho-sugar transferases"/>
    <property type="match status" value="1"/>
</dbReference>
<reference evidence="6 7" key="1">
    <citation type="submission" date="2024-10" db="EMBL/GenBank/DDBJ databases">
        <authorList>
            <person name="Riesco R."/>
        </authorList>
    </citation>
    <scope>NUCLEOTIDE SEQUENCE [LARGE SCALE GENOMIC DNA]</scope>
    <source>
        <strain evidence="5 7">NCIMB 15448</strain>
        <strain evidence="3 6">NCIMB 15449</strain>
        <strain evidence="4 8">NCIMB 15450</strain>
    </source>
</reference>
<dbReference type="Proteomes" id="UP001609176">
    <property type="component" value="Unassembled WGS sequence"/>
</dbReference>